<gene>
    <name evidence="2" type="ORF">C7435_2744</name>
</gene>
<proteinExistence type="predicted"/>
<dbReference type="RefSeq" id="WP_121212106.1">
    <property type="nucleotide sequence ID" value="NZ_RBIM01000006.1"/>
</dbReference>
<dbReference type="EMBL" id="RBIM01000006">
    <property type="protein sequence ID" value="RKQ95640.1"/>
    <property type="molecule type" value="Genomic_DNA"/>
</dbReference>
<evidence type="ECO:0000256" key="1">
    <source>
        <dbReference type="SAM" id="MobiDB-lite"/>
    </source>
</evidence>
<reference evidence="2 3" key="1">
    <citation type="submission" date="2018-10" db="EMBL/GenBank/DDBJ databases">
        <title>Genomic Encyclopedia of Type Strains, Phase IV (KMG-IV): sequencing the most valuable type-strain genomes for metagenomic binning, comparative biology and taxonomic classification.</title>
        <authorList>
            <person name="Goeker M."/>
        </authorList>
    </citation>
    <scope>NUCLEOTIDE SEQUENCE [LARGE SCALE GENOMIC DNA]</scope>
    <source>
        <strain evidence="2 3">DSM 4734</strain>
    </source>
</reference>
<organism evidence="2 3">
    <name type="scientific">Maricaulis maris</name>
    <dbReference type="NCBI Taxonomy" id="74318"/>
    <lineage>
        <taxon>Bacteria</taxon>
        <taxon>Pseudomonadati</taxon>
        <taxon>Pseudomonadota</taxon>
        <taxon>Alphaproteobacteria</taxon>
        <taxon>Maricaulales</taxon>
        <taxon>Maricaulaceae</taxon>
        <taxon>Maricaulis</taxon>
    </lineage>
</organism>
<evidence type="ECO:0000313" key="3">
    <source>
        <dbReference type="Proteomes" id="UP000273675"/>
    </source>
</evidence>
<dbReference type="Proteomes" id="UP000273675">
    <property type="component" value="Unassembled WGS sequence"/>
</dbReference>
<dbReference type="AlphaFoldDB" id="A0A495D3U2"/>
<dbReference type="InterPro" id="IPR021335">
    <property type="entry name" value="DUF2948"/>
</dbReference>
<dbReference type="OrthoDB" id="9806367at2"/>
<comment type="caution">
    <text evidence="2">The sequence shown here is derived from an EMBL/GenBank/DDBJ whole genome shotgun (WGS) entry which is preliminary data.</text>
</comment>
<dbReference type="Pfam" id="PF11164">
    <property type="entry name" value="DUF2948"/>
    <property type="match status" value="1"/>
</dbReference>
<name>A0A495D3U2_9PROT</name>
<protein>
    <recommendedName>
        <fullName evidence="4">DUF2948 family protein</fullName>
    </recommendedName>
</protein>
<accession>A0A495D3U2</accession>
<feature type="region of interest" description="Disordered" evidence="1">
    <location>
        <begin position="133"/>
        <end position="153"/>
    </location>
</feature>
<sequence>MTPPLRLSAFDGQDLDAISAALQDAVALLGDFEHSQRLRSFTMAFNRFCWEAGRRNRRVRCGVQIGHVTAARSRNIRQGAEDAVVNLLSIRFEPGQMPSGQVICTFSGGGELRLDVECLDVVLVDLSRSWRATGRPDHRPADDDDADGETHTQ</sequence>
<evidence type="ECO:0000313" key="2">
    <source>
        <dbReference type="EMBL" id="RKQ95640.1"/>
    </source>
</evidence>
<evidence type="ECO:0008006" key="4">
    <source>
        <dbReference type="Google" id="ProtNLM"/>
    </source>
</evidence>